<organism evidence="1 2">
    <name type="scientific">Smittium simulii</name>
    <dbReference type="NCBI Taxonomy" id="133385"/>
    <lineage>
        <taxon>Eukaryota</taxon>
        <taxon>Fungi</taxon>
        <taxon>Fungi incertae sedis</taxon>
        <taxon>Zoopagomycota</taxon>
        <taxon>Kickxellomycotina</taxon>
        <taxon>Harpellomycetes</taxon>
        <taxon>Harpellales</taxon>
        <taxon>Legeriomycetaceae</taxon>
        <taxon>Smittium</taxon>
    </lineage>
</organism>
<dbReference type="AlphaFoldDB" id="A0A2T9Z0B0"/>
<dbReference type="PANTHER" id="PTHR36987">
    <property type="entry name" value="NADH DEHYDROGENASE [UBIQUINONE] 1 BETA SUBCOMPLEX SUBUNIT 2-LIKE"/>
    <property type="match status" value="1"/>
</dbReference>
<comment type="caution">
    <text evidence="1">The sequence shown here is derived from an EMBL/GenBank/DDBJ whole genome shotgun (WGS) entry which is preliminary data.</text>
</comment>
<sequence>MPPNKFGGFVPPKAHFSTKLFSKIIGTSLFFWVLYRARQDYAVVLKLQHPWDAHHGHDSSSNHKDEEEKH</sequence>
<dbReference type="OrthoDB" id="531564at2759"/>
<dbReference type="Proteomes" id="UP000245383">
    <property type="component" value="Unassembled WGS sequence"/>
</dbReference>
<evidence type="ECO:0000313" key="2">
    <source>
        <dbReference type="Proteomes" id="UP000245383"/>
    </source>
</evidence>
<dbReference type="GO" id="GO:0045271">
    <property type="term" value="C:respiratory chain complex I"/>
    <property type="evidence" value="ECO:0007669"/>
    <property type="project" value="InterPro"/>
</dbReference>
<evidence type="ECO:0000313" key="1">
    <source>
        <dbReference type="EMBL" id="PVU98042.1"/>
    </source>
</evidence>
<dbReference type="GO" id="GO:0005743">
    <property type="term" value="C:mitochondrial inner membrane"/>
    <property type="evidence" value="ECO:0007669"/>
    <property type="project" value="InterPro"/>
</dbReference>
<name>A0A2T9Z0B0_9FUNG</name>
<keyword evidence="2" id="KW-1185">Reference proteome</keyword>
<dbReference type="EMBL" id="MBFR01000004">
    <property type="protein sequence ID" value="PVU98042.1"/>
    <property type="molecule type" value="Genomic_DNA"/>
</dbReference>
<proteinExistence type="predicted"/>
<protein>
    <submittedName>
        <fullName evidence="1">Uncharacterized protein</fullName>
    </submittedName>
</protein>
<dbReference type="PANTHER" id="PTHR36987:SF1">
    <property type="entry name" value="NADH DEHYDROGENASE [UBIQUINONE] 1 BETA SUBCOMPLEX SUBUNIT 2"/>
    <property type="match status" value="1"/>
</dbReference>
<accession>A0A2T9Z0B0</accession>
<reference evidence="1 2" key="1">
    <citation type="journal article" date="2018" name="MBio">
        <title>Comparative Genomics Reveals the Core Gene Toolbox for the Fungus-Insect Symbiosis.</title>
        <authorList>
            <person name="Wang Y."/>
            <person name="Stata M."/>
            <person name="Wang W."/>
            <person name="Stajich J.E."/>
            <person name="White M.M."/>
            <person name="Moncalvo J.M."/>
        </authorList>
    </citation>
    <scope>NUCLEOTIDE SEQUENCE [LARGE SCALE GENOMIC DNA]</scope>
    <source>
        <strain evidence="1 2">SWE-8-4</strain>
    </source>
</reference>
<dbReference type="InterPro" id="IPR044980">
    <property type="entry name" value="NDUFB2_plant/fungi"/>
</dbReference>
<gene>
    <name evidence="1" type="ORF">BB561_000141</name>
</gene>
<dbReference type="STRING" id="133385.A0A2T9Z0B0"/>